<evidence type="ECO:0000313" key="4">
    <source>
        <dbReference type="Proteomes" id="UP000002630"/>
    </source>
</evidence>
<feature type="signal peptide" evidence="2">
    <location>
        <begin position="1"/>
        <end position="22"/>
    </location>
</feature>
<sequence length="105" mass="11078">MKFCAQMKSCCFAALLLAYGAAQDSHDSHSDHSDHDSHSDEESHAEHDHAETAVVYDMEPGSYSLAAFRASDGSEVEDIGFMIVPAASADLEGLEGAEEDADAGG</sequence>
<gene>
    <name evidence="3" type="ORF">Esi_0005_0096</name>
</gene>
<proteinExistence type="predicted"/>
<reference evidence="3 4" key="1">
    <citation type="journal article" date="2010" name="Nature">
        <title>The Ectocarpus genome and the independent evolution of multicellularity in brown algae.</title>
        <authorList>
            <person name="Cock J.M."/>
            <person name="Sterck L."/>
            <person name="Rouze P."/>
            <person name="Scornet D."/>
            <person name="Allen A.E."/>
            <person name="Amoutzias G."/>
            <person name="Anthouard V."/>
            <person name="Artiguenave F."/>
            <person name="Aury J.M."/>
            <person name="Badger J.H."/>
            <person name="Beszteri B."/>
            <person name="Billiau K."/>
            <person name="Bonnet E."/>
            <person name="Bothwell J.H."/>
            <person name="Bowler C."/>
            <person name="Boyen C."/>
            <person name="Brownlee C."/>
            <person name="Carrano C.J."/>
            <person name="Charrier B."/>
            <person name="Cho G.Y."/>
            <person name="Coelho S.M."/>
            <person name="Collen J."/>
            <person name="Corre E."/>
            <person name="Da Silva C."/>
            <person name="Delage L."/>
            <person name="Delaroque N."/>
            <person name="Dittami S.M."/>
            <person name="Doulbeau S."/>
            <person name="Elias M."/>
            <person name="Farnham G."/>
            <person name="Gachon C.M."/>
            <person name="Gschloessl B."/>
            <person name="Heesch S."/>
            <person name="Jabbari K."/>
            <person name="Jubin C."/>
            <person name="Kawai H."/>
            <person name="Kimura K."/>
            <person name="Kloareg B."/>
            <person name="Kupper F.C."/>
            <person name="Lang D."/>
            <person name="Le Bail A."/>
            <person name="Leblanc C."/>
            <person name="Lerouge P."/>
            <person name="Lohr M."/>
            <person name="Lopez P.J."/>
            <person name="Martens C."/>
            <person name="Maumus F."/>
            <person name="Michel G."/>
            <person name="Miranda-Saavedra D."/>
            <person name="Morales J."/>
            <person name="Moreau H."/>
            <person name="Motomura T."/>
            <person name="Nagasato C."/>
            <person name="Napoli C.A."/>
            <person name="Nelson D.R."/>
            <person name="Nyvall-Collen P."/>
            <person name="Peters A.F."/>
            <person name="Pommier C."/>
            <person name="Potin P."/>
            <person name="Poulain J."/>
            <person name="Quesneville H."/>
            <person name="Read B."/>
            <person name="Rensing S.A."/>
            <person name="Ritter A."/>
            <person name="Rousvoal S."/>
            <person name="Samanta M."/>
            <person name="Samson G."/>
            <person name="Schroeder D.C."/>
            <person name="Segurens B."/>
            <person name="Strittmatter M."/>
            <person name="Tonon T."/>
            <person name="Tregear J.W."/>
            <person name="Valentin K."/>
            <person name="von Dassow P."/>
            <person name="Yamagishi T."/>
            <person name="Van de Peer Y."/>
            <person name="Wincker P."/>
        </authorList>
    </citation>
    <scope>NUCLEOTIDE SEQUENCE [LARGE SCALE GENOMIC DNA]</scope>
    <source>
        <strain evidence="4">Ec32 / CCAP1310/4</strain>
    </source>
</reference>
<keyword evidence="4" id="KW-1185">Reference proteome</keyword>
<dbReference type="EMBL" id="FN649760">
    <property type="protein sequence ID" value="CBN78258.1"/>
    <property type="molecule type" value="Genomic_DNA"/>
</dbReference>
<feature type="compositionally biased region" description="Basic and acidic residues" evidence="1">
    <location>
        <begin position="24"/>
        <end position="51"/>
    </location>
</feature>
<organism evidence="3 4">
    <name type="scientific">Ectocarpus siliculosus</name>
    <name type="common">Brown alga</name>
    <name type="synonym">Conferva siliculosa</name>
    <dbReference type="NCBI Taxonomy" id="2880"/>
    <lineage>
        <taxon>Eukaryota</taxon>
        <taxon>Sar</taxon>
        <taxon>Stramenopiles</taxon>
        <taxon>Ochrophyta</taxon>
        <taxon>PX clade</taxon>
        <taxon>Phaeophyceae</taxon>
        <taxon>Ectocarpales</taxon>
        <taxon>Ectocarpaceae</taxon>
        <taxon>Ectocarpus</taxon>
    </lineage>
</organism>
<evidence type="ECO:0000256" key="1">
    <source>
        <dbReference type="SAM" id="MobiDB-lite"/>
    </source>
</evidence>
<protein>
    <submittedName>
        <fullName evidence="3">Uncharacterized protein</fullName>
    </submittedName>
</protein>
<evidence type="ECO:0000313" key="3">
    <source>
        <dbReference type="EMBL" id="CBN78258.1"/>
    </source>
</evidence>
<evidence type="ECO:0000256" key="2">
    <source>
        <dbReference type="SAM" id="SignalP"/>
    </source>
</evidence>
<dbReference type="AlphaFoldDB" id="D8LNP8"/>
<name>D8LNP8_ECTSI</name>
<keyword evidence="2" id="KW-0732">Signal</keyword>
<dbReference type="InParanoid" id="D8LNP8"/>
<feature type="chain" id="PRO_5003117341" evidence="2">
    <location>
        <begin position="23"/>
        <end position="105"/>
    </location>
</feature>
<feature type="region of interest" description="Disordered" evidence="1">
    <location>
        <begin position="24"/>
        <end position="52"/>
    </location>
</feature>
<accession>D8LNP8</accession>
<dbReference type="Proteomes" id="UP000002630">
    <property type="component" value="Unassembled WGS sequence"/>
</dbReference>